<dbReference type="EMBL" id="CM037617">
    <property type="protein sequence ID" value="KAH8004218.1"/>
    <property type="molecule type" value="Genomic_DNA"/>
</dbReference>
<organism evidence="1 2">
    <name type="scientific">Sphaerodactylus townsendi</name>
    <dbReference type="NCBI Taxonomy" id="933632"/>
    <lineage>
        <taxon>Eukaryota</taxon>
        <taxon>Metazoa</taxon>
        <taxon>Chordata</taxon>
        <taxon>Craniata</taxon>
        <taxon>Vertebrata</taxon>
        <taxon>Euteleostomi</taxon>
        <taxon>Lepidosauria</taxon>
        <taxon>Squamata</taxon>
        <taxon>Bifurcata</taxon>
        <taxon>Gekkota</taxon>
        <taxon>Sphaerodactylidae</taxon>
        <taxon>Sphaerodactylus</taxon>
    </lineage>
</organism>
<dbReference type="Proteomes" id="UP000827872">
    <property type="component" value="Linkage Group LG04"/>
</dbReference>
<reference evidence="1" key="1">
    <citation type="submission" date="2021-08" db="EMBL/GenBank/DDBJ databases">
        <title>The first chromosome-level gecko genome reveals the dynamic sex chromosomes of Neotropical dwarf geckos (Sphaerodactylidae: Sphaerodactylus).</title>
        <authorList>
            <person name="Pinto B.J."/>
            <person name="Keating S.E."/>
            <person name="Gamble T."/>
        </authorList>
    </citation>
    <scope>NUCLEOTIDE SEQUENCE</scope>
    <source>
        <strain evidence="1">TG3544</strain>
    </source>
</reference>
<proteinExistence type="predicted"/>
<protein>
    <submittedName>
        <fullName evidence="1">Uncharacterized protein</fullName>
    </submittedName>
</protein>
<comment type="caution">
    <text evidence="1">The sequence shown here is derived from an EMBL/GenBank/DDBJ whole genome shotgun (WGS) entry which is preliminary data.</text>
</comment>
<evidence type="ECO:0000313" key="2">
    <source>
        <dbReference type="Proteomes" id="UP000827872"/>
    </source>
</evidence>
<evidence type="ECO:0000313" key="1">
    <source>
        <dbReference type="EMBL" id="KAH8004218.1"/>
    </source>
</evidence>
<sequence>MVAVGVMGNGFIVLANGLDWIRSKTVSPSDMILTALSLSRLLYLGVVLGIHCLFFFDIDNPKRVPEVLLFFWGFANASTLWMSACLAAFYCMKLVNFSQAFFVKMKLHISRLVPRLLLGSVLVSLIIALPIVCLEKCKYCCNETIVIQGSRNISCPGKLISGFIYVVGTSPSFIIVLASSVILIHSLLRHARKMQQNRGGVKDHRMDAHISAVKTLVSFVVFFSFCYVSVVSLATFTSPWTIVTAVIGITAYNSGHSVILIATNPKLKQPLIRIVTSIKQSPSCVNQHLSTVCFFL</sequence>
<gene>
    <name evidence="1" type="ORF">K3G42_005464</name>
</gene>
<keyword evidence="2" id="KW-1185">Reference proteome</keyword>
<accession>A0ACB8FFW0</accession>
<name>A0ACB8FFW0_9SAUR</name>